<sequence>MANLSLSLKSSRLVLIGCYVLVLVESGARWVSSTAKELSRGGSALIERVRGSKVQEEGTAN</sequence>
<reference evidence="1" key="1">
    <citation type="submission" date="2019-12" db="EMBL/GenBank/DDBJ databases">
        <title>Genome sequencing and annotation of Brassica cretica.</title>
        <authorList>
            <person name="Studholme D.J."/>
            <person name="Sarris P.F."/>
        </authorList>
    </citation>
    <scope>NUCLEOTIDE SEQUENCE</scope>
    <source>
        <strain evidence="1">PFS-001/15</strain>
        <tissue evidence="1">Leaf</tissue>
    </source>
</reference>
<organism evidence="1 2">
    <name type="scientific">Brassica cretica</name>
    <name type="common">Mustard</name>
    <dbReference type="NCBI Taxonomy" id="69181"/>
    <lineage>
        <taxon>Eukaryota</taxon>
        <taxon>Viridiplantae</taxon>
        <taxon>Streptophyta</taxon>
        <taxon>Embryophyta</taxon>
        <taxon>Tracheophyta</taxon>
        <taxon>Spermatophyta</taxon>
        <taxon>Magnoliopsida</taxon>
        <taxon>eudicotyledons</taxon>
        <taxon>Gunneridae</taxon>
        <taxon>Pentapetalae</taxon>
        <taxon>rosids</taxon>
        <taxon>malvids</taxon>
        <taxon>Brassicales</taxon>
        <taxon>Brassicaceae</taxon>
        <taxon>Brassiceae</taxon>
        <taxon>Brassica</taxon>
    </lineage>
</organism>
<dbReference type="AlphaFoldDB" id="A0A8S9HAF5"/>
<name>A0A8S9HAF5_BRACR</name>
<evidence type="ECO:0000313" key="1">
    <source>
        <dbReference type="EMBL" id="KAF2554829.1"/>
    </source>
</evidence>
<dbReference type="EMBL" id="QGKW02001940">
    <property type="protein sequence ID" value="KAF2554829.1"/>
    <property type="molecule type" value="Genomic_DNA"/>
</dbReference>
<evidence type="ECO:0000313" key="2">
    <source>
        <dbReference type="Proteomes" id="UP000712281"/>
    </source>
</evidence>
<comment type="caution">
    <text evidence="1">The sequence shown here is derived from an EMBL/GenBank/DDBJ whole genome shotgun (WGS) entry which is preliminary data.</text>
</comment>
<dbReference type="Proteomes" id="UP000712281">
    <property type="component" value="Unassembled WGS sequence"/>
</dbReference>
<gene>
    <name evidence="1" type="ORF">F2Q68_00013340</name>
</gene>
<protein>
    <submittedName>
        <fullName evidence="1">Uncharacterized protein</fullName>
    </submittedName>
</protein>
<accession>A0A8S9HAF5</accession>
<proteinExistence type="predicted"/>